<feature type="transmembrane region" description="Helical" evidence="10">
    <location>
        <begin position="89"/>
        <end position="108"/>
    </location>
</feature>
<keyword evidence="4" id="KW-0808">Transferase</keyword>
<keyword evidence="14" id="KW-1185">Reference proteome</keyword>
<keyword evidence="7" id="KW-0067">ATP-binding</keyword>
<dbReference type="OrthoDB" id="199946at2"/>
<sequence length="367" mass="41268">MKHLDFMTPATSALLFRGTGVLLLSMHWLLSAQNETGMVFILFLTVMGLLRWHFSFPVWTIALDVIVVITASMFWPDAWYGIAIPVFEGLRLGTLYSLLLVPMAMIMMNQMSTSLLSVLFLSILYGAGLFCWERQLEKARKEADRERRERYALEALQTDLLSANVMVSRMAELKERQRISQSLHDHVGHELTAADLAFQAFEHLWQHGDAQAESLFRQARERLSNSVLQLRETVHNTEPIHAFGIQNLESICHRLPGNLATFHAFGDSGAIEAFQWHILEQCLKEGLTNVIKHAEATNVVVTLDISPHIVRLSIQDDGVGNNHASSDGSGLRNLRMRAKFAGGSLSTNTTKGFQLICVLPLKKEMTQ</sequence>
<dbReference type="InterPro" id="IPR050482">
    <property type="entry name" value="Sensor_HK_TwoCompSys"/>
</dbReference>
<dbReference type="CDD" id="cd16917">
    <property type="entry name" value="HATPase_UhpB-NarQ-NarX-like"/>
    <property type="match status" value="1"/>
</dbReference>
<evidence type="ECO:0000259" key="12">
    <source>
        <dbReference type="Pfam" id="PF07730"/>
    </source>
</evidence>
<feature type="transmembrane region" description="Helical" evidence="10">
    <location>
        <begin position="114"/>
        <end position="132"/>
    </location>
</feature>
<keyword evidence="8" id="KW-0902">Two-component regulatory system</keyword>
<dbReference type="GO" id="GO:0046983">
    <property type="term" value="F:protein dimerization activity"/>
    <property type="evidence" value="ECO:0007669"/>
    <property type="project" value="InterPro"/>
</dbReference>
<keyword evidence="5" id="KW-0547">Nucleotide-binding</keyword>
<dbReference type="PANTHER" id="PTHR24421">
    <property type="entry name" value="NITRATE/NITRITE SENSOR PROTEIN NARX-RELATED"/>
    <property type="match status" value="1"/>
</dbReference>
<evidence type="ECO:0000256" key="9">
    <source>
        <dbReference type="SAM" id="Coils"/>
    </source>
</evidence>
<gene>
    <name evidence="13" type="ORF">EV213_105233</name>
</gene>
<dbReference type="Proteomes" id="UP000295632">
    <property type="component" value="Unassembled WGS sequence"/>
</dbReference>
<dbReference type="SUPFAM" id="SSF55874">
    <property type="entry name" value="ATPase domain of HSP90 chaperone/DNA topoisomerase II/histidine kinase"/>
    <property type="match status" value="1"/>
</dbReference>
<dbReference type="InterPro" id="IPR036890">
    <property type="entry name" value="HATPase_C_sf"/>
</dbReference>
<dbReference type="EC" id="2.7.13.3" evidence="2"/>
<evidence type="ECO:0000256" key="6">
    <source>
        <dbReference type="ARBA" id="ARBA00022777"/>
    </source>
</evidence>
<evidence type="ECO:0000256" key="3">
    <source>
        <dbReference type="ARBA" id="ARBA00022553"/>
    </source>
</evidence>
<keyword evidence="9" id="KW-0175">Coiled coil</keyword>
<dbReference type="RefSeq" id="WP_133580070.1">
    <property type="nucleotide sequence ID" value="NZ_SNYJ01000005.1"/>
</dbReference>
<evidence type="ECO:0000256" key="4">
    <source>
        <dbReference type="ARBA" id="ARBA00022679"/>
    </source>
</evidence>
<feature type="transmembrane region" description="Helical" evidence="10">
    <location>
        <begin position="60"/>
        <end position="82"/>
    </location>
</feature>
<keyword evidence="10" id="KW-0472">Membrane</keyword>
<evidence type="ECO:0000256" key="1">
    <source>
        <dbReference type="ARBA" id="ARBA00000085"/>
    </source>
</evidence>
<evidence type="ECO:0000259" key="11">
    <source>
        <dbReference type="Pfam" id="PF02518"/>
    </source>
</evidence>
<proteinExistence type="predicted"/>
<dbReference type="Pfam" id="PF02518">
    <property type="entry name" value="HATPase_c"/>
    <property type="match status" value="1"/>
</dbReference>
<feature type="transmembrane region" description="Helical" evidence="10">
    <location>
        <begin position="6"/>
        <end position="30"/>
    </location>
</feature>
<evidence type="ECO:0000256" key="5">
    <source>
        <dbReference type="ARBA" id="ARBA00022741"/>
    </source>
</evidence>
<feature type="domain" description="Histidine kinase/HSP90-like ATPase" evidence="11">
    <location>
        <begin position="279"/>
        <end position="361"/>
    </location>
</feature>
<dbReference type="GO" id="GO:0005524">
    <property type="term" value="F:ATP binding"/>
    <property type="evidence" value="ECO:0007669"/>
    <property type="project" value="UniProtKB-KW"/>
</dbReference>
<keyword evidence="6 13" id="KW-0418">Kinase</keyword>
<evidence type="ECO:0000256" key="7">
    <source>
        <dbReference type="ARBA" id="ARBA00022840"/>
    </source>
</evidence>
<evidence type="ECO:0000256" key="10">
    <source>
        <dbReference type="SAM" id="Phobius"/>
    </source>
</evidence>
<evidence type="ECO:0000256" key="8">
    <source>
        <dbReference type="ARBA" id="ARBA00023012"/>
    </source>
</evidence>
<dbReference type="Gene3D" id="3.30.565.10">
    <property type="entry name" value="Histidine kinase-like ATPase, C-terminal domain"/>
    <property type="match status" value="1"/>
</dbReference>
<dbReference type="GO" id="GO:0000155">
    <property type="term" value="F:phosphorelay sensor kinase activity"/>
    <property type="evidence" value="ECO:0007669"/>
    <property type="project" value="InterPro"/>
</dbReference>
<keyword evidence="10" id="KW-0812">Transmembrane</keyword>
<feature type="domain" description="Signal transduction histidine kinase subgroup 3 dimerisation and phosphoacceptor" evidence="12">
    <location>
        <begin position="175"/>
        <end position="239"/>
    </location>
</feature>
<dbReference type="AlphaFoldDB" id="A0A4V3D5Q1"/>
<feature type="coiled-coil region" evidence="9">
    <location>
        <begin position="129"/>
        <end position="156"/>
    </location>
</feature>
<protein>
    <recommendedName>
        <fullName evidence="2">histidine kinase</fullName>
        <ecNumber evidence="2">2.7.13.3</ecNumber>
    </recommendedName>
</protein>
<keyword evidence="10" id="KW-1133">Transmembrane helix</keyword>
<dbReference type="InterPro" id="IPR011712">
    <property type="entry name" value="Sig_transdc_His_kin_sub3_dim/P"/>
</dbReference>
<comment type="caution">
    <text evidence="13">The sequence shown here is derived from an EMBL/GenBank/DDBJ whole genome shotgun (WGS) entry which is preliminary data.</text>
</comment>
<dbReference type="Gene3D" id="1.20.5.1930">
    <property type="match status" value="1"/>
</dbReference>
<dbReference type="GO" id="GO:0016020">
    <property type="term" value="C:membrane"/>
    <property type="evidence" value="ECO:0007669"/>
    <property type="project" value="InterPro"/>
</dbReference>
<dbReference type="PANTHER" id="PTHR24421:SF10">
    <property type="entry name" value="NITRATE_NITRITE SENSOR PROTEIN NARQ"/>
    <property type="match status" value="1"/>
</dbReference>
<evidence type="ECO:0000313" key="14">
    <source>
        <dbReference type="Proteomes" id="UP000295632"/>
    </source>
</evidence>
<dbReference type="EMBL" id="SNYJ01000005">
    <property type="protein sequence ID" value="TDQ40887.1"/>
    <property type="molecule type" value="Genomic_DNA"/>
</dbReference>
<keyword evidence="3" id="KW-0597">Phosphoprotein</keyword>
<evidence type="ECO:0000256" key="2">
    <source>
        <dbReference type="ARBA" id="ARBA00012438"/>
    </source>
</evidence>
<accession>A0A4V3D5Q1</accession>
<dbReference type="Pfam" id="PF07730">
    <property type="entry name" value="HisKA_3"/>
    <property type="match status" value="1"/>
</dbReference>
<evidence type="ECO:0000313" key="13">
    <source>
        <dbReference type="EMBL" id="TDQ40887.1"/>
    </source>
</evidence>
<dbReference type="InterPro" id="IPR003594">
    <property type="entry name" value="HATPase_dom"/>
</dbReference>
<name>A0A4V3D5Q1_9BACI</name>
<comment type="catalytic activity">
    <reaction evidence="1">
        <text>ATP + protein L-histidine = ADP + protein N-phospho-L-histidine.</text>
        <dbReference type="EC" id="2.7.13.3"/>
    </reaction>
</comment>
<reference evidence="13 14" key="1">
    <citation type="submission" date="2019-03" db="EMBL/GenBank/DDBJ databases">
        <title>Genomic Encyclopedia of Type Strains, Phase IV (KMG-IV): sequencing the most valuable type-strain genomes for metagenomic binning, comparative biology and taxonomic classification.</title>
        <authorList>
            <person name="Goeker M."/>
        </authorList>
    </citation>
    <scope>NUCLEOTIDE SEQUENCE [LARGE SCALE GENOMIC DNA]</scope>
    <source>
        <strain evidence="13 14">DSM 28697</strain>
    </source>
</reference>
<organism evidence="13 14">
    <name type="scientific">Aureibacillus halotolerans</name>
    <dbReference type="NCBI Taxonomy" id="1508390"/>
    <lineage>
        <taxon>Bacteria</taxon>
        <taxon>Bacillati</taxon>
        <taxon>Bacillota</taxon>
        <taxon>Bacilli</taxon>
        <taxon>Bacillales</taxon>
        <taxon>Bacillaceae</taxon>
        <taxon>Aureibacillus</taxon>
    </lineage>
</organism>